<evidence type="ECO:0000256" key="1">
    <source>
        <dbReference type="ARBA" id="ARBA00007033"/>
    </source>
</evidence>
<accession>A0ABN9PFM4</accession>
<dbReference type="EMBL" id="CAUYUJ010000607">
    <property type="protein sequence ID" value="CAK0791555.1"/>
    <property type="molecule type" value="Genomic_DNA"/>
</dbReference>
<dbReference type="InterPro" id="IPR029044">
    <property type="entry name" value="Nucleotide-diphossugar_trans"/>
</dbReference>
<gene>
    <name evidence="4" type="ORF">PCOR1329_LOCUS2413</name>
</gene>
<dbReference type="SUPFAM" id="SSF53448">
    <property type="entry name" value="Nucleotide-diphospho-sugar transferases"/>
    <property type="match status" value="1"/>
</dbReference>
<dbReference type="InterPro" id="IPR005069">
    <property type="entry name" value="Nucl-diP-sugar_transferase"/>
</dbReference>
<comment type="similarity">
    <text evidence="1">Belongs to the glycosyltransferase 77 family.</text>
</comment>
<organism evidence="4 5">
    <name type="scientific">Prorocentrum cordatum</name>
    <dbReference type="NCBI Taxonomy" id="2364126"/>
    <lineage>
        <taxon>Eukaryota</taxon>
        <taxon>Sar</taxon>
        <taxon>Alveolata</taxon>
        <taxon>Dinophyceae</taxon>
        <taxon>Prorocentrales</taxon>
        <taxon>Prorocentraceae</taxon>
        <taxon>Prorocentrum</taxon>
    </lineage>
</organism>
<keyword evidence="5" id="KW-1185">Reference proteome</keyword>
<dbReference type="Proteomes" id="UP001189429">
    <property type="component" value="Unassembled WGS sequence"/>
</dbReference>
<proteinExistence type="inferred from homology"/>
<dbReference type="Gene3D" id="3.90.550.10">
    <property type="entry name" value="Spore Coat Polysaccharide Biosynthesis Protein SpsA, Chain A"/>
    <property type="match status" value="1"/>
</dbReference>
<protein>
    <recommendedName>
        <fullName evidence="3">Nucleotide-diphospho-sugar transferase domain-containing protein</fullName>
    </recommendedName>
</protein>
<feature type="signal peptide" evidence="2">
    <location>
        <begin position="1"/>
        <end position="20"/>
    </location>
</feature>
<name>A0ABN9PFM4_9DINO</name>
<evidence type="ECO:0000256" key="2">
    <source>
        <dbReference type="SAM" id="SignalP"/>
    </source>
</evidence>
<comment type="caution">
    <text evidence="4">The sequence shown here is derived from an EMBL/GenBank/DDBJ whole genome shotgun (WGS) entry which is preliminary data.</text>
</comment>
<keyword evidence="2" id="KW-0732">Signal</keyword>
<reference evidence="4" key="1">
    <citation type="submission" date="2023-10" db="EMBL/GenBank/DDBJ databases">
        <authorList>
            <person name="Chen Y."/>
            <person name="Shah S."/>
            <person name="Dougan E. K."/>
            <person name="Thang M."/>
            <person name="Chan C."/>
        </authorList>
    </citation>
    <scope>NUCLEOTIDE SEQUENCE [LARGE SCALE GENOMIC DNA]</scope>
</reference>
<sequence length="384" mass="41948">MFRTLATSLVGASLGGLGAAMIGPGPHAKAKPFTLEESCKPENRASAADALLPLFQTNYDAKIKEAFASIGGPAMLTIGDGHSNGLFFNFMAHVNRTVVEQRVNLPVVNVALDTLGMKGCEATQQRLAATSPRSGFVSRLRTKLSGKKPQPTPVLKCVSVEGWLPSELSQTDQAAGVRGTGTCRYNMIIWTKPHILKSALQASSHGVLMIDTDVVVRQDILQESVQRLTEKKGASIVTGIENTRADRINTGTVFITPTGRMFTEIMDEWIKENSNYLNDDHGDQAALQAVFLTNHRLLQFAVTYGDSVGQCSRMARVATHYNCYANKLAPMKSQGDWDVATQTAREQLGLHNEKGFSKQSEWLQQKIESLEAGGEWIIPNTHFE</sequence>
<evidence type="ECO:0000313" key="5">
    <source>
        <dbReference type="Proteomes" id="UP001189429"/>
    </source>
</evidence>
<evidence type="ECO:0000259" key="3">
    <source>
        <dbReference type="Pfam" id="PF03407"/>
    </source>
</evidence>
<dbReference type="Pfam" id="PF03407">
    <property type="entry name" value="Nucleotid_trans"/>
    <property type="match status" value="1"/>
</dbReference>
<evidence type="ECO:0000313" key="4">
    <source>
        <dbReference type="EMBL" id="CAK0791555.1"/>
    </source>
</evidence>
<feature type="domain" description="Nucleotide-diphospho-sugar transferase" evidence="3">
    <location>
        <begin position="170"/>
        <end position="291"/>
    </location>
</feature>
<feature type="chain" id="PRO_5046690621" description="Nucleotide-diphospho-sugar transferase domain-containing protein" evidence="2">
    <location>
        <begin position="21"/>
        <end position="384"/>
    </location>
</feature>